<dbReference type="EMBL" id="CP060695">
    <property type="protein sequence ID" value="QNM84887.1"/>
    <property type="molecule type" value="Genomic_DNA"/>
</dbReference>
<dbReference type="Gene3D" id="3.20.20.140">
    <property type="entry name" value="Metal-dependent hydrolases"/>
    <property type="match status" value="1"/>
</dbReference>
<evidence type="ECO:0000256" key="1">
    <source>
        <dbReference type="SAM" id="Coils"/>
    </source>
</evidence>
<evidence type="ECO:0000259" key="2">
    <source>
        <dbReference type="SMART" id="SM00382"/>
    </source>
</evidence>
<gene>
    <name evidence="4" type="ORF">H9W90_11890</name>
</gene>
<dbReference type="InterPro" id="IPR004013">
    <property type="entry name" value="PHP_dom"/>
</dbReference>
<dbReference type="GO" id="GO:0005524">
    <property type="term" value="F:ATP binding"/>
    <property type="evidence" value="ECO:0007669"/>
    <property type="project" value="InterPro"/>
</dbReference>
<dbReference type="SMART" id="SM00481">
    <property type="entry name" value="POLIIIAc"/>
    <property type="match status" value="1"/>
</dbReference>
<dbReference type="KEGG" id="ppec:H9W90_11890"/>
<dbReference type="InterPro" id="IPR054787">
    <property type="entry name" value="TrlF_ATPase"/>
</dbReference>
<evidence type="ECO:0000313" key="5">
    <source>
        <dbReference type="Proteomes" id="UP000515808"/>
    </source>
</evidence>
<dbReference type="GO" id="GO:0004534">
    <property type="term" value="F:5'-3' RNA exonuclease activity"/>
    <property type="evidence" value="ECO:0007669"/>
    <property type="project" value="TreeGrafter"/>
</dbReference>
<feature type="domain" description="AAA+ ATPase" evidence="2">
    <location>
        <begin position="288"/>
        <end position="861"/>
    </location>
</feature>
<dbReference type="SMART" id="SM00382">
    <property type="entry name" value="AAA"/>
    <property type="match status" value="1"/>
</dbReference>
<dbReference type="RefSeq" id="WP_187481807.1">
    <property type="nucleotide sequence ID" value="NZ_CP060695.1"/>
</dbReference>
<organism evidence="4 5">
    <name type="scientific">Polaribacter pectinis</name>
    <dbReference type="NCBI Taxonomy" id="2738844"/>
    <lineage>
        <taxon>Bacteria</taxon>
        <taxon>Pseudomonadati</taxon>
        <taxon>Bacteroidota</taxon>
        <taxon>Flavobacteriia</taxon>
        <taxon>Flavobacteriales</taxon>
        <taxon>Flavobacteriaceae</taxon>
    </lineage>
</organism>
<feature type="domain" description="Polymerase/histidinol phosphatase N-terminal" evidence="3">
    <location>
        <begin position="16"/>
        <end position="89"/>
    </location>
</feature>
<reference evidence="4 5" key="1">
    <citation type="submission" date="2020-08" db="EMBL/GenBank/DDBJ databases">
        <title>Polaribacter sp. L12M9 isolated from gut of the Korean scallop.</title>
        <authorList>
            <person name="Jeong Y.S."/>
        </authorList>
    </citation>
    <scope>NUCLEOTIDE SEQUENCE [LARGE SCALE GENOMIC DNA]</scope>
    <source>
        <strain evidence="4 5">L12M9</strain>
    </source>
</reference>
<dbReference type="PANTHER" id="PTHR42924">
    <property type="entry name" value="EXONUCLEASE"/>
    <property type="match status" value="1"/>
</dbReference>
<dbReference type="InterPro" id="IPR003959">
    <property type="entry name" value="ATPase_AAA_core"/>
</dbReference>
<dbReference type="Proteomes" id="UP000515808">
    <property type="component" value="Chromosome"/>
</dbReference>
<proteinExistence type="predicted"/>
<dbReference type="AlphaFoldDB" id="A0A7G9L8D8"/>
<dbReference type="GO" id="GO:0035312">
    <property type="term" value="F:5'-3' DNA exonuclease activity"/>
    <property type="evidence" value="ECO:0007669"/>
    <property type="project" value="TreeGrafter"/>
</dbReference>
<name>A0A7G9L8D8_9FLAO</name>
<dbReference type="Gene3D" id="3.40.50.300">
    <property type="entry name" value="P-loop containing nucleotide triphosphate hydrolases"/>
    <property type="match status" value="2"/>
</dbReference>
<dbReference type="Pfam" id="PF13304">
    <property type="entry name" value="AAA_21"/>
    <property type="match status" value="1"/>
</dbReference>
<dbReference type="InterPro" id="IPR052018">
    <property type="entry name" value="PHP_domain"/>
</dbReference>
<dbReference type="InterPro" id="IPR003141">
    <property type="entry name" value="Pol/His_phosphatase_N"/>
</dbReference>
<keyword evidence="1" id="KW-0175">Coiled coil</keyword>
<protein>
    <submittedName>
        <fullName evidence="4">PHP domain-containing protein</fullName>
    </submittedName>
</protein>
<dbReference type="GO" id="GO:0016887">
    <property type="term" value="F:ATP hydrolysis activity"/>
    <property type="evidence" value="ECO:0007669"/>
    <property type="project" value="InterPro"/>
</dbReference>
<dbReference type="Pfam" id="PF02811">
    <property type="entry name" value="PHP"/>
    <property type="match status" value="1"/>
</dbReference>
<sequence>MIDFSNVENGSQFVRADLHIHSFSFDNGSFDVSDVTMTPQNIVDTALEKGLKVISITDHNEIGNSKIAIDYAKDKNILVIPGIEISTTQGHLLVYFDTYDNLSSFKGKLHIAPNKETCNEGIINCLDLAREHNGIGVLAHIELSSGFERTIGRFGPQMENIFKHPNLLGLEITSKDSVDFYTDNDTESNRKNLINIRRKELDLQGDYDLAKLMSSDSHKLGKLGVNACGDGRLTRIKMDDLSFHAFKVALMTPIARIRLEDFIPEKTPHFVGIQFDGGLLKEQIVHFSNNLTCIIGGRGTGKSTMLESICETSGNSRNARVVDSDVWSDKISLVFEDETGKKTLLTREKNGEVINMTDGNEDAMTKVPIEIYGQGETAETLQHSDNNPNVLLEFLDSFIDIESLRTEDEDLRNKLIENKSDIDKLRLEVKNIPETLKLKKDREGKIKRLEKEKVGDLVRHHSALLQERALRSDLIEELKDLIEKYKNIFSDKSVFEMVNDLDGKNIIIGKDNFEEVKKIVAEFSEVVNKTSDKLDTELTSKISRLRSQLTSWKSKEADIQKEMDKKKQDLKKQGIPFDIGQINQISKDLVFYQKRLKKLLNDKKILDEKLKERKELLKHRKGTKDRIFYLRSALAKELNKNLKNTIEGFYITIKYSQGTYSQQFENHLKGVLDYRTSGVKKAHHISRNTNPIDFSKNLFRKDLDYLKLIIDEGVQVFSDSEINRIISKYDDVDQREDLESLEFEDLPSILVTKNYKDEVTGKIKHITKPLANLSLGQQQSILLAILLHSRSKNPLLIDQPEDNLDSEFVYKTIVSNLRKIKEQRQVIIVTHNPNIAVLGDAELIIPLKSTSTRSVVFDRGSVDNQKSRKISCAILEGGERAFRRRKEIYGIN</sequence>
<dbReference type="InterPro" id="IPR016195">
    <property type="entry name" value="Pol/histidinol_Pase-like"/>
</dbReference>
<keyword evidence="5" id="KW-1185">Reference proteome</keyword>
<dbReference type="SUPFAM" id="SSF89550">
    <property type="entry name" value="PHP domain-like"/>
    <property type="match status" value="1"/>
</dbReference>
<evidence type="ECO:0000313" key="4">
    <source>
        <dbReference type="EMBL" id="QNM84887.1"/>
    </source>
</evidence>
<accession>A0A7G9L8D8</accession>
<dbReference type="PANTHER" id="PTHR42924:SF3">
    <property type="entry name" value="POLYMERASE_HISTIDINOL PHOSPHATASE N-TERMINAL DOMAIN-CONTAINING PROTEIN"/>
    <property type="match status" value="1"/>
</dbReference>
<dbReference type="NCBIfam" id="NF045780">
    <property type="entry name" value="TrlF_fam_ATP"/>
    <property type="match status" value="1"/>
</dbReference>
<feature type="coiled-coil region" evidence="1">
    <location>
        <begin position="582"/>
        <end position="616"/>
    </location>
</feature>
<evidence type="ECO:0000259" key="3">
    <source>
        <dbReference type="SMART" id="SM00481"/>
    </source>
</evidence>
<dbReference type="InterPro" id="IPR003593">
    <property type="entry name" value="AAA+_ATPase"/>
</dbReference>
<dbReference type="SUPFAM" id="SSF52540">
    <property type="entry name" value="P-loop containing nucleoside triphosphate hydrolases"/>
    <property type="match status" value="1"/>
</dbReference>
<dbReference type="InterPro" id="IPR027417">
    <property type="entry name" value="P-loop_NTPase"/>
</dbReference>